<evidence type="ECO:0000259" key="2">
    <source>
        <dbReference type="SMART" id="SM00507"/>
    </source>
</evidence>
<feature type="region of interest" description="Disordered" evidence="1">
    <location>
        <begin position="410"/>
        <end position="429"/>
    </location>
</feature>
<sequence>MTDRHEPEAPSGDAPHRVLGLARALEAAFDRVRETPTWAMSADEQRETLRVLHRVESRLADLQLRVLAAADRNEVGADSGATSTGAWLAHETRRTRAHCSRQVRLALALDDEFAATRAALAEGRIDREQAGVVVDAVGRLTDEHDDLPEGTHARAESHLLDLAGEFDAAMLRRLGKRLFEVVCPEAADQAEGERLAREEELARRRAYLSTHDNGDGTVDGRFRLPTLHAEILKKALQSLTSPRRLGEGRLDPATGRKLDYRTLLGHGLMELVESHLAVDKLPTQGGSPFTIVVTIGLDQLLSGIGVAGLDTGTRISAREARRLACRAGLIPMVLDGDSVPLDLGRERRLFSKAQRIALAHRYGGCAAVNCDRPPAWTEAHHLDPWHQGGRTDLRRGIPLCPPHHHMADHPDSWNMKRMPHGGVRFSRRQ</sequence>
<accession>A0ABS7RM04</accession>
<dbReference type="Proteomes" id="UP000754710">
    <property type="component" value="Unassembled WGS sequence"/>
</dbReference>
<keyword evidence="4" id="KW-1185">Reference proteome</keyword>
<evidence type="ECO:0000313" key="4">
    <source>
        <dbReference type="Proteomes" id="UP000754710"/>
    </source>
</evidence>
<organism evidence="3 4">
    <name type="scientific">Nocardioides jiangsuensis</name>
    <dbReference type="NCBI Taxonomy" id="2866161"/>
    <lineage>
        <taxon>Bacteria</taxon>
        <taxon>Bacillati</taxon>
        <taxon>Actinomycetota</taxon>
        <taxon>Actinomycetes</taxon>
        <taxon>Propionibacteriales</taxon>
        <taxon>Nocardioidaceae</taxon>
        <taxon>Nocardioides</taxon>
    </lineage>
</organism>
<dbReference type="SMART" id="SM00507">
    <property type="entry name" value="HNHc"/>
    <property type="match status" value="1"/>
</dbReference>
<dbReference type="CDD" id="cd00085">
    <property type="entry name" value="HNHc"/>
    <property type="match status" value="1"/>
</dbReference>
<proteinExistence type="predicted"/>
<protein>
    <submittedName>
        <fullName evidence="3">DUF222 domain-containing protein</fullName>
    </submittedName>
</protein>
<evidence type="ECO:0000256" key="1">
    <source>
        <dbReference type="SAM" id="MobiDB-lite"/>
    </source>
</evidence>
<dbReference type="Pfam" id="PF02720">
    <property type="entry name" value="DUF222"/>
    <property type="match status" value="1"/>
</dbReference>
<dbReference type="EMBL" id="JAIEZQ010000002">
    <property type="protein sequence ID" value="MBY9076026.1"/>
    <property type="molecule type" value="Genomic_DNA"/>
</dbReference>
<comment type="caution">
    <text evidence="3">The sequence shown here is derived from an EMBL/GenBank/DDBJ whole genome shotgun (WGS) entry which is preliminary data.</text>
</comment>
<reference evidence="3 4" key="1">
    <citation type="submission" date="2021-08" db="EMBL/GenBank/DDBJ databases">
        <title>Nocardioides bacterium WL0053 sp. nov., isolated from the sediment.</title>
        <authorList>
            <person name="Wang L."/>
            <person name="Zhang D."/>
            <person name="Zhang A."/>
        </authorList>
    </citation>
    <scope>NUCLEOTIDE SEQUENCE [LARGE SCALE GENOMIC DNA]</scope>
    <source>
        <strain evidence="3 4">WL0053</strain>
    </source>
</reference>
<evidence type="ECO:0000313" key="3">
    <source>
        <dbReference type="EMBL" id="MBY9076026.1"/>
    </source>
</evidence>
<gene>
    <name evidence="3" type="ORF">K1X13_14420</name>
</gene>
<dbReference type="InterPro" id="IPR003615">
    <property type="entry name" value="HNH_nuc"/>
</dbReference>
<name>A0ABS7RM04_9ACTN</name>
<feature type="domain" description="HNH nuclease" evidence="2">
    <location>
        <begin position="353"/>
        <end position="405"/>
    </location>
</feature>
<dbReference type="RefSeq" id="WP_221025713.1">
    <property type="nucleotide sequence ID" value="NZ_JAIEZQ010000002.1"/>
</dbReference>
<dbReference type="InterPro" id="IPR003870">
    <property type="entry name" value="DUF222"/>
</dbReference>